<evidence type="ECO:0000259" key="1">
    <source>
        <dbReference type="Pfam" id="PF01883"/>
    </source>
</evidence>
<dbReference type="InterPro" id="IPR011883">
    <property type="entry name" value="PaaD-like"/>
</dbReference>
<reference evidence="3 4" key="1">
    <citation type="submission" date="2018-03" db="EMBL/GenBank/DDBJ databases">
        <title>Genomic Encyclopedia of Archaeal and Bacterial Type Strains, Phase II (KMG-II): from individual species to whole genera.</title>
        <authorList>
            <person name="Goeker M."/>
        </authorList>
    </citation>
    <scope>NUCLEOTIDE SEQUENCE [LARGE SCALE GENOMIC DNA]</scope>
    <source>
        <strain evidence="3 4">DSM 45601</strain>
    </source>
</reference>
<feature type="domain" description="MIP18 family-like" evidence="1">
    <location>
        <begin position="17"/>
        <end position="72"/>
    </location>
</feature>
<dbReference type="Pfam" id="PF01883">
    <property type="entry name" value="FeS_assembly_P"/>
    <property type="match status" value="1"/>
</dbReference>
<sequence>MTGGAVDLALARRVAGEVVDPELPMLTLDDLGILRDVRALGGEVVVTVTPTYAGCPALGVIAAELRRALAAAGFGAVRVRTVLAPPWSSDWISAEGRRKLVEHGVAPPGPVRRAGPVPLELGPRPAAGPACPRCGARATEELSRFGATPCTALHRCRSCLEPFEHVKEV</sequence>
<dbReference type="RefSeq" id="WP_245929968.1">
    <property type="nucleotide sequence ID" value="NZ_PVZC01000002.1"/>
</dbReference>
<dbReference type="PANTHER" id="PTHR42831:SF3">
    <property type="entry name" value="1,2-PHENYLACETYL-COA EPOXIDASE, SUBUNIT D-RELATED"/>
    <property type="match status" value="1"/>
</dbReference>
<name>A0A2T0Q9J8_9ACTN</name>
<dbReference type="Gene3D" id="3.30.300.130">
    <property type="entry name" value="Fe-S cluster assembly (FSCA)"/>
    <property type="match status" value="1"/>
</dbReference>
<evidence type="ECO:0000313" key="3">
    <source>
        <dbReference type="EMBL" id="PRY00481.1"/>
    </source>
</evidence>
<proteinExistence type="predicted"/>
<feature type="domain" description="PaaD zinc beta ribbon" evidence="2">
    <location>
        <begin position="127"/>
        <end position="167"/>
    </location>
</feature>
<organism evidence="3 4">
    <name type="scientific">Allonocardiopsis opalescens</name>
    <dbReference type="NCBI Taxonomy" id="1144618"/>
    <lineage>
        <taxon>Bacteria</taxon>
        <taxon>Bacillati</taxon>
        <taxon>Actinomycetota</taxon>
        <taxon>Actinomycetes</taxon>
        <taxon>Streptosporangiales</taxon>
        <taxon>Allonocardiopsis</taxon>
    </lineage>
</organism>
<dbReference type="InterPro" id="IPR056572">
    <property type="entry name" value="Zn_ribbon_PaaD"/>
</dbReference>
<dbReference type="NCBIfam" id="TIGR02159">
    <property type="entry name" value="PA_CoA_Oxy4"/>
    <property type="match status" value="1"/>
</dbReference>
<dbReference type="Proteomes" id="UP000237846">
    <property type="component" value="Unassembled WGS sequence"/>
</dbReference>
<dbReference type="PANTHER" id="PTHR42831">
    <property type="entry name" value="FE-S PROTEIN MATURATION AUXILIARY FACTOR YITW"/>
    <property type="match status" value="1"/>
</dbReference>
<protein>
    <submittedName>
        <fullName evidence="3">Ring-1,2-phenylacetyl-CoA epoxidase subunit PaaD</fullName>
    </submittedName>
</protein>
<comment type="caution">
    <text evidence="3">The sequence shown here is derived from an EMBL/GenBank/DDBJ whole genome shotgun (WGS) entry which is preliminary data.</text>
</comment>
<keyword evidence="4" id="KW-1185">Reference proteome</keyword>
<dbReference type="AlphaFoldDB" id="A0A2T0Q9J8"/>
<evidence type="ECO:0000313" key="4">
    <source>
        <dbReference type="Proteomes" id="UP000237846"/>
    </source>
</evidence>
<dbReference type="InterPro" id="IPR034904">
    <property type="entry name" value="FSCA_dom_sf"/>
</dbReference>
<dbReference type="Pfam" id="PF23451">
    <property type="entry name" value="Zn_ribbon_PaaD"/>
    <property type="match status" value="1"/>
</dbReference>
<dbReference type="EMBL" id="PVZC01000002">
    <property type="protein sequence ID" value="PRY00481.1"/>
    <property type="molecule type" value="Genomic_DNA"/>
</dbReference>
<dbReference type="InterPro" id="IPR002744">
    <property type="entry name" value="MIP18-like"/>
</dbReference>
<evidence type="ECO:0000259" key="2">
    <source>
        <dbReference type="Pfam" id="PF23451"/>
    </source>
</evidence>
<accession>A0A2T0Q9J8</accession>
<dbReference type="SUPFAM" id="SSF117916">
    <property type="entry name" value="Fe-S cluster assembly (FSCA) domain-like"/>
    <property type="match status" value="1"/>
</dbReference>
<gene>
    <name evidence="3" type="ORF">CLV72_102112</name>
</gene>
<dbReference type="InterPro" id="IPR052339">
    <property type="entry name" value="Fe-S_Maturation_MIP18"/>
</dbReference>